<dbReference type="PROSITE" id="PS51186">
    <property type="entry name" value="GNAT"/>
    <property type="match status" value="1"/>
</dbReference>
<name>A0ABN3G7C8_9PSEU</name>
<dbReference type="InterPro" id="IPR000182">
    <property type="entry name" value="GNAT_dom"/>
</dbReference>
<keyword evidence="5" id="KW-1185">Reference proteome</keyword>
<sequence length="233" mass="26051">MDLVREIERAALATWPASTVERRDGWVLRHCDRLSRRRSNSAVPLRRIPDVESLERFYVERAAAPAVQISPLERYRALDAELAERGYRVDAPVTCMHNDVAVIADIEASDFEIRLDETPHPRWFAAVVATGGEPEPALDRTPQPVGFAIATHRGTPVGVSMFAAAGDWCGVYGMRTSPDWRRRGVAAALLRAGARWTSAARIFLQVADDNPVARSRYESLGFQRSHGYHYRLG</sequence>
<organism evidence="4 5">
    <name type="scientific">Saccharopolyspora halophila</name>
    <dbReference type="NCBI Taxonomy" id="405551"/>
    <lineage>
        <taxon>Bacteria</taxon>
        <taxon>Bacillati</taxon>
        <taxon>Actinomycetota</taxon>
        <taxon>Actinomycetes</taxon>
        <taxon>Pseudonocardiales</taxon>
        <taxon>Pseudonocardiaceae</taxon>
        <taxon>Saccharopolyspora</taxon>
    </lineage>
</organism>
<evidence type="ECO:0000256" key="1">
    <source>
        <dbReference type="ARBA" id="ARBA00022679"/>
    </source>
</evidence>
<evidence type="ECO:0000259" key="3">
    <source>
        <dbReference type="PROSITE" id="PS51186"/>
    </source>
</evidence>
<evidence type="ECO:0000256" key="2">
    <source>
        <dbReference type="ARBA" id="ARBA00023315"/>
    </source>
</evidence>
<gene>
    <name evidence="4" type="ORF">GCM10009854_23200</name>
</gene>
<accession>A0ABN3G7C8</accession>
<evidence type="ECO:0000313" key="4">
    <source>
        <dbReference type="EMBL" id="GAA2345693.1"/>
    </source>
</evidence>
<dbReference type="InterPro" id="IPR050680">
    <property type="entry name" value="YpeA/RimI_acetyltransf"/>
</dbReference>
<evidence type="ECO:0000313" key="5">
    <source>
        <dbReference type="Proteomes" id="UP001501218"/>
    </source>
</evidence>
<dbReference type="EMBL" id="BAAARA010000007">
    <property type="protein sequence ID" value="GAA2345693.1"/>
    <property type="molecule type" value="Genomic_DNA"/>
</dbReference>
<protein>
    <submittedName>
        <fullName evidence="4">GNAT family N-acetyltransferase</fullName>
    </submittedName>
</protein>
<dbReference type="Pfam" id="PF24553">
    <property type="entry name" value="Rv0428c_C"/>
    <property type="match status" value="1"/>
</dbReference>
<comment type="caution">
    <text evidence="4">The sequence shown here is derived from an EMBL/GenBank/DDBJ whole genome shotgun (WGS) entry which is preliminary data.</text>
</comment>
<dbReference type="SUPFAM" id="SSF55729">
    <property type="entry name" value="Acyl-CoA N-acyltransferases (Nat)"/>
    <property type="match status" value="1"/>
</dbReference>
<reference evidence="4 5" key="1">
    <citation type="journal article" date="2019" name="Int. J. Syst. Evol. Microbiol.">
        <title>The Global Catalogue of Microorganisms (GCM) 10K type strain sequencing project: providing services to taxonomists for standard genome sequencing and annotation.</title>
        <authorList>
            <consortium name="The Broad Institute Genomics Platform"/>
            <consortium name="The Broad Institute Genome Sequencing Center for Infectious Disease"/>
            <person name="Wu L."/>
            <person name="Ma J."/>
        </authorList>
    </citation>
    <scope>NUCLEOTIDE SEQUENCE [LARGE SCALE GENOMIC DNA]</scope>
    <source>
        <strain evidence="4 5">JCM 16221</strain>
    </source>
</reference>
<dbReference type="Gene3D" id="3.40.630.30">
    <property type="match status" value="1"/>
</dbReference>
<proteinExistence type="predicted"/>
<keyword evidence="1" id="KW-0808">Transferase</keyword>
<dbReference type="PANTHER" id="PTHR43420">
    <property type="entry name" value="ACETYLTRANSFERASE"/>
    <property type="match status" value="1"/>
</dbReference>
<dbReference type="InterPro" id="IPR016181">
    <property type="entry name" value="Acyl_CoA_acyltransferase"/>
</dbReference>
<dbReference type="RefSeq" id="WP_344130015.1">
    <property type="nucleotide sequence ID" value="NZ_BAAARA010000007.1"/>
</dbReference>
<keyword evidence="2" id="KW-0012">Acyltransferase</keyword>
<feature type="domain" description="N-acetyltransferase" evidence="3">
    <location>
        <begin position="91"/>
        <end position="233"/>
    </location>
</feature>
<dbReference type="Proteomes" id="UP001501218">
    <property type="component" value="Unassembled WGS sequence"/>
</dbReference>
<dbReference type="PANTHER" id="PTHR43420:SF44">
    <property type="entry name" value="ACETYLTRANSFERASE YPEA"/>
    <property type="match status" value="1"/>
</dbReference>
<dbReference type="InterPro" id="IPR056935">
    <property type="entry name" value="Rv0428c-like_C"/>
</dbReference>